<organism evidence="1 2">
    <name type="scientific">Meganyctiphanes norvegica</name>
    <name type="common">Northern krill</name>
    <name type="synonym">Thysanopoda norvegica</name>
    <dbReference type="NCBI Taxonomy" id="48144"/>
    <lineage>
        <taxon>Eukaryota</taxon>
        <taxon>Metazoa</taxon>
        <taxon>Ecdysozoa</taxon>
        <taxon>Arthropoda</taxon>
        <taxon>Crustacea</taxon>
        <taxon>Multicrustacea</taxon>
        <taxon>Malacostraca</taxon>
        <taxon>Eumalacostraca</taxon>
        <taxon>Eucarida</taxon>
        <taxon>Euphausiacea</taxon>
        <taxon>Euphausiidae</taxon>
        <taxon>Meganyctiphanes</taxon>
    </lineage>
</organism>
<feature type="non-terminal residue" evidence="1">
    <location>
        <position position="1"/>
    </location>
</feature>
<dbReference type="InterPro" id="IPR016187">
    <property type="entry name" value="CTDL_fold"/>
</dbReference>
<dbReference type="EMBL" id="CAXKWB010056108">
    <property type="protein sequence ID" value="CAL4177895.1"/>
    <property type="molecule type" value="Genomic_DNA"/>
</dbReference>
<name>A0AAV2SCI9_MEGNR</name>
<dbReference type="CDD" id="cd00037">
    <property type="entry name" value="CLECT"/>
    <property type="match status" value="1"/>
</dbReference>
<protein>
    <recommendedName>
        <fullName evidence="3">C-type lectin domain-containing protein</fullName>
    </recommendedName>
</protein>
<proteinExistence type="predicted"/>
<evidence type="ECO:0008006" key="3">
    <source>
        <dbReference type="Google" id="ProtNLM"/>
    </source>
</evidence>
<dbReference type="Gene3D" id="3.10.100.10">
    <property type="entry name" value="Mannose-Binding Protein A, subunit A"/>
    <property type="match status" value="1"/>
</dbReference>
<evidence type="ECO:0000313" key="1">
    <source>
        <dbReference type="EMBL" id="CAL4177895.1"/>
    </source>
</evidence>
<dbReference type="Proteomes" id="UP001497623">
    <property type="component" value="Unassembled WGS sequence"/>
</dbReference>
<evidence type="ECO:0000313" key="2">
    <source>
        <dbReference type="Proteomes" id="UP001497623"/>
    </source>
</evidence>
<sequence>GRVCPEGFIRSQDKRQCFKIFNDKEYSRNEAQAKCEEENLVLAVPSKAVVLALRDDLLDNYGDLEWLWLDGITPVASSSVMVKNNQTEMNINKDLWMPGEPSLFYDKNTCLGMYIIEQVVTGFPGQVYSTFPCWAGGSILCEDIVE</sequence>
<dbReference type="AlphaFoldDB" id="A0AAV2SCI9"/>
<reference evidence="1 2" key="1">
    <citation type="submission" date="2024-05" db="EMBL/GenBank/DDBJ databases">
        <authorList>
            <person name="Wallberg A."/>
        </authorList>
    </citation>
    <scope>NUCLEOTIDE SEQUENCE [LARGE SCALE GENOMIC DNA]</scope>
</reference>
<dbReference type="InterPro" id="IPR016186">
    <property type="entry name" value="C-type_lectin-like/link_sf"/>
</dbReference>
<comment type="caution">
    <text evidence="1">The sequence shown here is derived from an EMBL/GenBank/DDBJ whole genome shotgun (WGS) entry which is preliminary data.</text>
</comment>
<gene>
    <name evidence="1" type="ORF">MNOR_LOCUS34962</name>
</gene>
<dbReference type="SUPFAM" id="SSF56436">
    <property type="entry name" value="C-type lectin-like"/>
    <property type="match status" value="1"/>
</dbReference>
<accession>A0AAV2SCI9</accession>
<keyword evidence="2" id="KW-1185">Reference proteome</keyword>